<accession>A0A5B2TH80</accession>
<gene>
    <name evidence="3" type="ORF">F0Q34_07215</name>
</gene>
<sequence length="153" mass="16315">MRFLACLIAAALLPGFVAPALAQSWPNETGPAGDLLTSSGRQFDRLRQAAPGPRPGGFAAPDRPVVPMLDWAPPVAQPPAPAPRRVATPRRAPAAAPAPASPAAATPTASTRNDWERSLAERERELEALRRRLEEDRRLFGAQAPARPDAPRP</sequence>
<evidence type="ECO:0000256" key="1">
    <source>
        <dbReference type="SAM" id="MobiDB-lite"/>
    </source>
</evidence>
<comment type="caution">
    <text evidence="3">The sequence shown here is derived from an EMBL/GenBank/DDBJ whole genome shotgun (WGS) entry which is preliminary data.</text>
</comment>
<dbReference type="RefSeq" id="WP_149811493.1">
    <property type="nucleotide sequence ID" value="NZ_VUKA01000002.1"/>
</dbReference>
<evidence type="ECO:0000313" key="4">
    <source>
        <dbReference type="Proteomes" id="UP000322110"/>
    </source>
</evidence>
<organism evidence="3 4">
    <name type="scientific">Teichococcus oryzae</name>
    <dbReference type="NCBI Taxonomy" id="1608942"/>
    <lineage>
        <taxon>Bacteria</taxon>
        <taxon>Pseudomonadati</taxon>
        <taxon>Pseudomonadota</taxon>
        <taxon>Alphaproteobacteria</taxon>
        <taxon>Acetobacterales</taxon>
        <taxon>Roseomonadaceae</taxon>
        <taxon>Roseomonas</taxon>
    </lineage>
</organism>
<proteinExistence type="predicted"/>
<evidence type="ECO:0000313" key="3">
    <source>
        <dbReference type="EMBL" id="KAA2213837.1"/>
    </source>
</evidence>
<dbReference type="AlphaFoldDB" id="A0A5B2TH80"/>
<dbReference type="Proteomes" id="UP000322110">
    <property type="component" value="Unassembled WGS sequence"/>
</dbReference>
<feature type="region of interest" description="Disordered" evidence="1">
    <location>
        <begin position="46"/>
        <end position="119"/>
    </location>
</feature>
<keyword evidence="2" id="KW-0732">Signal</keyword>
<evidence type="ECO:0000256" key="2">
    <source>
        <dbReference type="SAM" id="SignalP"/>
    </source>
</evidence>
<dbReference type="EMBL" id="VUKA01000002">
    <property type="protein sequence ID" value="KAA2213837.1"/>
    <property type="molecule type" value="Genomic_DNA"/>
</dbReference>
<protein>
    <submittedName>
        <fullName evidence="3">Uncharacterized protein</fullName>
    </submittedName>
</protein>
<feature type="compositionally biased region" description="Low complexity" evidence="1">
    <location>
        <begin position="48"/>
        <end position="63"/>
    </location>
</feature>
<reference evidence="3 4" key="1">
    <citation type="journal article" date="2015" name="Int. J. Syst. Evol. Microbiol.">
        <title>Roseomonas oryzae sp. nov., isolated from paddy rhizosphere soil.</title>
        <authorList>
            <person name="Ramaprasad E.V."/>
            <person name="Sasikala Ch."/>
            <person name="Ramana Ch.V."/>
        </authorList>
    </citation>
    <scope>NUCLEOTIDE SEQUENCE [LARGE SCALE GENOMIC DNA]</scope>
    <source>
        <strain evidence="3 4">KCTC 42542</strain>
    </source>
</reference>
<keyword evidence="4" id="KW-1185">Reference proteome</keyword>
<feature type="chain" id="PRO_5022882185" evidence="2">
    <location>
        <begin position="23"/>
        <end position="153"/>
    </location>
</feature>
<feature type="compositionally biased region" description="Low complexity" evidence="1">
    <location>
        <begin position="83"/>
        <end position="112"/>
    </location>
</feature>
<feature type="signal peptide" evidence="2">
    <location>
        <begin position="1"/>
        <end position="22"/>
    </location>
</feature>
<name>A0A5B2TH80_9PROT</name>